<dbReference type="Pfam" id="PF08243">
    <property type="entry name" value="SPT2"/>
    <property type="match status" value="1"/>
</dbReference>
<evidence type="ECO:0000256" key="2">
    <source>
        <dbReference type="ARBA" id="ARBA00023054"/>
    </source>
</evidence>
<protein>
    <recommendedName>
        <fullName evidence="6">SPT2 chromatin protein</fullName>
    </recommendedName>
</protein>
<evidence type="ECO:0000256" key="3">
    <source>
        <dbReference type="SAM" id="MobiDB-lite"/>
    </source>
</evidence>
<feature type="region of interest" description="Disordered" evidence="3">
    <location>
        <begin position="1"/>
        <end position="164"/>
    </location>
</feature>
<dbReference type="Proteomes" id="UP001321760">
    <property type="component" value="Unassembled WGS sequence"/>
</dbReference>
<feature type="region of interest" description="Disordered" evidence="3">
    <location>
        <begin position="185"/>
        <end position="385"/>
    </location>
</feature>
<organism evidence="4 5">
    <name type="scientific">Podospora aff. communis PSN243</name>
    <dbReference type="NCBI Taxonomy" id="3040156"/>
    <lineage>
        <taxon>Eukaryota</taxon>
        <taxon>Fungi</taxon>
        <taxon>Dikarya</taxon>
        <taxon>Ascomycota</taxon>
        <taxon>Pezizomycotina</taxon>
        <taxon>Sordariomycetes</taxon>
        <taxon>Sordariomycetidae</taxon>
        <taxon>Sordariales</taxon>
        <taxon>Podosporaceae</taxon>
        <taxon>Podospora</taxon>
    </lineage>
</organism>
<evidence type="ECO:0000313" key="4">
    <source>
        <dbReference type="EMBL" id="KAK4451512.1"/>
    </source>
</evidence>
<dbReference type="EMBL" id="MU865928">
    <property type="protein sequence ID" value="KAK4451512.1"/>
    <property type="molecule type" value="Genomic_DNA"/>
</dbReference>
<dbReference type="InterPro" id="IPR013256">
    <property type="entry name" value="Chromatin_SPT2"/>
</dbReference>
<keyword evidence="2" id="KW-0175">Coiled coil</keyword>
<evidence type="ECO:0000313" key="5">
    <source>
        <dbReference type="Proteomes" id="UP001321760"/>
    </source>
</evidence>
<comment type="caution">
    <text evidence="4">The sequence shown here is derived from an EMBL/GenBank/DDBJ whole genome shotgun (WGS) entry which is preliminary data.</text>
</comment>
<gene>
    <name evidence="4" type="ORF">QBC34DRAFT_436632</name>
</gene>
<evidence type="ECO:0008006" key="6">
    <source>
        <dbReference type="Google" id="ProtNLM"/>
    </source>
</evidence>
<proteinExistence type="inferred from homology"/>
<feature type="compositionally biased region" description="Polar residues" evidence="3">
    <location>
        <begin position="77"/>
        <end position="93"/>
    </location>
</feature>
<feature type="compositionally biased region" description="Basic and acidic residues" evidence="3">
    <location>
        <begin position="344"/>
        <end position="371"/>
    </location>
</feature>
<feature type="compositionally biased region" description="Basic and acidic residues" evidence="3">
    <location>
        <begin position="228"/>
        <end position="240"/>
    </location>
</feature>
<reference evidence="4" key="1">
    <citation type="journal article" date="2023" name="Mol. Phylogenet. Evol.">
        <title>Genome-scale phylogeny and comparative genomics of the fungal order Sordariales.</title>
        <authorList>
            <person name="Hensen N."/>
            <person name="Bonometti L."/>
            <person name="Westerberg I."/>
            <person name="Brannstrom I.O."/>
            <person name="Guillou S."/>
            <person name="Cros-Aarteil S."/>
            <person name="Calhoun S."/>
            <person name="Haridas S."/>
            <person name="Kuo A."/>
            <person name="Mondo S."/>
            <person name="Pangilinan J."/>
            <person name="Riley R."/>
            <person name="LaButti K."/>
            <person name="Andreopoulos B."/>
            <person name="Lipzen A."/>
            <person name="Chen C."/>
            <person name="Yan M."/>
            <person name="Daum C."/>
            <person name="Ng V."/>
            <person name="Clum A."/>
            <person name="Steindorff A."/>
            <person name="Ohm R.A."/>
            <person name="Martin F."/>
            <person name="Silar P."/>
            <person name="Natvig D.O."/>
            <person name="Lalanne C."/>
            <person name="Gautier V."/>
            <person name="Ament-Velasquez S.L."/>
            <person name="Kruys A."/>
            <person name="Hutchinson M.I."/>
            <person name="Powell A.J."/>
            <person name="Barry K."/>
            <person name="Miller A.N."/>
            <person name="Grigoriev I.V."/>
            <person name="Debuchy R."/>
            <person name="Gladieux P."/>
            <person name="Hiltunen Thoren M."/>
            <person name="Johannesson H."/>
        </authorList>
    </citation>
    <scope>NUCLEOTIDE SEQUENCE</scope>
    <source>
        <strain evidence="4">PSN243</strain>
    </source>
</reference>
<feature type="compositionally biased region" description="Acidic residues" evidence="3">
    <location>
        <begin position="324"/>
        <end position="343"/>
    </location>
</feature>
<name>A0AAV9GU25_9PEZI</name>
<sequence>MTIGDLLASITGEKSAPASPSPTIATRPSDVVPKRKASEQLRGAPTKAPRTESLVNRPRSNDNSPRPSPHLADRPAPSQTNRPTSVSQSSPAAPTSALKKPLSTASKDGRTVSSAAASRPPLSRPVANKPANADSDSAAKPKKRSFAEIMMRAQANAPIRESFGKIQHKPVEKLMTMKERKELKVEEARKAKLAGKQQATGKYTGTAAGRGTPGRPGQKPGAASAAKGSKDKTPPVEEKKVKKAALATTGYAGTARPRPGSTTSKPGSTARPGRPVDRERPRYGGGVSRSRRYEEEDEFDDFIVDDEDDDPNGYGYGRAREYDSAEDESDMEAGLSDIDEEEQMAERMARREDLKEMELEKRLKKEKEERKRKALAALKSKTAAR</sequence>
<feature type="compositionally biased region" description="Low complexity" evidence="3">
    <location>
        <begin position="56"/>
        <end position="65"/>
    </location>
</feature>
<reference evidence="4" key="2">
    <citation type="submission" date="2023-05" db="EMBL/GenBank/DDBJ databases">
        <authorList>
            <consortium name="Lawrence Berkeley National Laboratory"/>
            <person name="Steindorff A."/>
            <person name="Hensen N."/>
            <person name="Bonometti L."/>
            <person name="Westerberg I."/>
            <person name="Brannstrom I.O."/>
            <person name="Guillou S."/>
            <person name="Cros-Aarteil S."/>
            <person name="Calhoun S."/>
            <person name="Haridas S."/>
            <person name="Kuo A."/>
            <person name="Mondo S."/>
            <person name="Pangilinan J."/>
            <person name="Riley R."/>
            <person name="Labutti K."/>
            <person name="Andreopoulos B."/>
            <person name="Lipzen A."/>
            <person name="Chen C."/>
            <person name="Yanf M."/>
            <person name="Daum C."/>
            <person name="Ng V."/>
            <person name="Clum A."/>
            <person name="Ohm R."/>
            <person name="Martin F."/>
            <person name="Silar P."/>
            <person name="Natvig D."/>
            <person name="Lalanne C."/>
            <person name="Gautier V."/>
            <person name="Ament-Velasquez S.L."/>
            <person name="Kruys A."/>
            <person name="Hutchinson M.I."/>
            <person name="Powell A.J."/>
            <person name="Barry K."/>
            <person name="Miller A.N."/>
            <person name="Grigoriev I.V."/>
            <person name="Debuchy R."/>
            <person name="Gladieux P."/>
            <person name="Thoren M.H."/>
            <person name="Johannesson H."/>
        </authorList>
    </citation>
    <scope>NUCLEOTIDE SEQUENCE</scope>
    <source>
        <strain evidence="4">PSN243</strain>
    </source>
</reference>
<dbReference type="SMART" id="SM00784">
    <property type="entry name" value="SPT2"/>
    <property type="match status" value="1"/>
</dbReference>
<evidence type="ECO:0000256" key="1">
    <source>
        <dbReference type="ARBA" id="ARBA00006461"/>
    </source>
</evidence>
<feature type="compositionally biased region" description="Low complexity" evidence="3">
    <location>
        <begin position="244"/>
        <end position="255"/>
    </location>
</feature>
<feature type="compositionally biased region" description="Low complexity" evidence="3">
    <location>
        <begin position="375"/>
        <end position="385"/>
    </location>
</feature>
<feature type="compositionally biased region" description="Low complexity" evidence="3">
    <location>
        <begin position="112"/>
        <end position="127"/>
    </location>
</feature>
<accession>A0AAV9GU25</accession>
<dbReference type="AlphaFoldDB" id="A0AAV9GU25"/>
<comment type="similarity">
    <text evidence="1">Belongs to the SPT2 family.</text>
</comment>
<keyword evidence="5" id="KW-1185">Reference proteome</keyword>
<feature type="compositionally biased region" description="Low complexity" evidence="3">
    <location>
        <begin position="204"/>
        <end position="227"/>
    </location>
</feature>
<feature type="compositionally biased region" description="Acidic residues" evidence="3">
    <location>
        <begin position="295"/>
        <end position="311"/>
    </location>
</feature>